<keyword evidence="2" id="KW-1185">Reference proteome</keyword>
<gene>
    <name evidence="1" type="ORF">NCTC503_02513</name>
</gene>
<dbReference type="InterPro" id="IPR012504">
    <property type="entry name" value="Spore_YabP"/>
</dbReference>
<dbReference type="InterPro" id="IPR022476">
    <property type="entry name" value="Spore_YabP/YqfC"/>
</dbReference>
<sequence>MERKKEIITEERKGRLLLEDRKKLEISGVLEVVSFNEEEIILSTKLGGLNIKGSDLKMNKLDVTNGEVNITGEINSCLYKNHKKLSKDESIFKRLFK</sequence>
<dbReference type="GO" id="GO:0030435">
    <property type="term" value="P:sporulation resulting in formation of a cellular spore"/>
    <property type="evidence" value="ECO:0007669"/>
    <property type="project" value="InterPro"/>
</dbReference>
<protein>
    <submittedName>
        <fullName evidence="1">Sporulation protein YabP</fullName>
    </submittedName>
</protein>
<dbReference type="RefSeq" id="WP_138211014.1">
    <property type="nucleotide sequence ID" value="NZ_CBCRUQ010000006.1"/>
</dbReference>
<dbReference type="Gene3D" id="2.60.40.2000">
    <property type="match status" value="1"/>
</dbReference>
<reference evidence="1 2" key="1">
    <citation type="submission" date="2019-05" db="EMBL/GenBank/DDBJ databases">
        <authorList>
            <consortium name="Pathogen Informatics"/>
        </authorList>
    </citation>
    <scope>NUCLEOTIDE SEQUENCE [LARGE SCALE GENOMIC DNA]</scope>
    <source>
        <strain evidence="1 2">NCTC503</strain>
    </source>
</reference>
<dbReference type="InterPro" id="IPR038705">
    <property type="entry name" value="YabP_sf"/>
</dbReference>
<dbReference type="Proteomes" id="UP000308489">
    <property type="component" value="Chromosome 1"/>
</dbReference>
<organism evidence="1 2">
    <name type="scientific">Hathewaya histolytica</name>
    <name type="common">Clostridium histolyticum</name>
    <dbReference type="NCBI Taxonomy" id="1498"/>
    <lineage>
        <taxon>Bacteria</taxon>
        <taxon>Bacillati</taxon>
        <taxon>Bacillota</taxon>
        <taxon>Clostridia</taxon>
        <taxon>Eubacteriales</taxon>
        <taxon>Clostridiaceae</taxon>
        <taxon>Hathewaya</taxon>
    </lineage>
</organism>
<proteinExistence type="predicted"/>
<accession>A0A4U9RSK0</accession>
<evidence type="ECO:0000313" key="2">
    <source>
        <dbReference type="Proteomes" id="UP000308489"/>
    </source>
</evidence>
<dbReference type="Pfam" id="PF07873">
    <property type="entry name" value="YabP"/>
    <property type="match status" value="1"/>
</dbReference>
<dbReference type="EMBL" id="LR590481">
    <property type="protein sequence ID" value="VTQ95384.1"/>
    <property type="molecule type" value="Genomic_DNA"/>
</dbReference>
<dbReference type="PIRSF" id="PIRSF011576">
    <property type="entry name" value="YabP"/>
    <property type="match status" value="1"/>
</dbReference>
<dbReference type="OrthoDB" id="9795125at2"/>
<name>A0A4U9RSK0_HATHI</name>
<evidence type="ECO:0000313" key="1">
    <source>
        <dbReference type="EMBL" id="VTQ95384.1"/>
    </source>
</evidence>
<dbReference type="NCBIfam" id="TIGR02892">
    <property type="entry name" value="spore_yabP"/>
    <property type="match status" value="1"/>
</dbReference>
<dbReference type="KEGG" id="hhw:NCTC503_02513"/>
<dbReference type="AlphaFoldDB" id="A0A4U9RSK0"/>